<dbReference type="AlphaFoldDB" id="A0AAD6VNR8"/>
<protein>
    <recommendedName>
        <fullName evidence="1">RNA-dependent RNA polymerase</fullName>
        <ecNumber evidence="1">2.7.7.48</ecNumber>
    </recommendedName>
</protein>
<dbReference type="Proteomes" id="UP001219525">
    <property type="component" value="Unassembled WGS sequence"/>
</dbReference>
<dbReference type="InterPro" id="IPR057596">
    <property type="entry name" value="RDRP_core"/>
</dbReference>
<evidence type="ECO:0000256" key="1">
    <source>
        <dbReference type="RuleBase" id="RU363098"/>
    </source>
</evidence>
<dbReference type="GO" id="GO:0030422">
    <property type="term" value="P:siRNA processing"/>
    <property type="evidence" value="ECO:0007669"/>
    <property type="project" value="TreeGrafter"/>
</dbReference>
<dbReference type="GO" id="GO:0003723">
    <property type="term" value="F:RNA binding"/>
    <property type="evidence" value="ECO:0007669"/>
    <property type="project" value="UniProtKB-KW"/>
</dbReference>
<accession>A0AAD6VNR8</accession>
<evidence type="ECO:0000259" key="2">
    <source>
        <dbReference type="Pfam" id="PF05183"/>
    </source>
</evidence>
<dbReference type="EC" id="2.7.7.48" evidence="1"/>
<dbReference type="GO" id="GO:0031380">
    <property type="term" value="C:nuclear RNA-directed RNA polymerase complex"/>
    <property type="evidence" value="ECO:0007669"/>
    <property type="project" value="TreeGrafter"/>
</dbReference>
<dbReference type="PANTHER" id="PTHR23079">
    <property type="entry name" value="RNA-DEPENDENT RNA POLYMERASE"/>
    <property type="match status" value="1"/>
</dbReference>
<comment type="catalytic activity">
    <reaction evidence="1">
        <text>RNA(n) + a ribonucleoside 5'-triphosphate = RNA(n+1) + diphosphate</text>
        <dbReference type="Rhea" id="RHEA:21248"/>
        <dbReference type="Rhea" id="RHEA-COMP:14527"/>
        <dbReference type="Rhea" id="RHEA-COMP:17342"/>
        <dbReference type="ChEBI" id="CHEBI:33019"/>
        <dbReference type="ChEBI" id="CHEBI:61557"/>
        <dbReference type="ChEBI" id="CHEBI:140395"/>
        <dbReference type="EC" id="2.7.7.48"/>
    </reaction>
</comment>
<proteinExistence type="inferred from homology"/>
<evidence type="ECO:0000313" key="4">
    <source>
        <dbReference type="Proteomes" id="UP001219525"/>
    </source>
</evidence>
<gene>
    <name evidence="3" type="ORF">GGX14DRAFT_443595</name>
</gene>
<dbReference type="InterPro" id="IPR007855">
    <property type="entry name" value="RDRP"/>
</dbReference>
<keyword evidence="4" id="KW-1185">Reference proteome</keyword>
<reference evidence="3" key="1">
    <citation type="submission" date="2023-03" db="EMBL/GenBank/DDBJ databases">
        <title>Massive genome expansion in bonnet fungi (Mycena s.s.) driven by repeated elements and novel gene families across ecological guilds.</title>
        <authorList>
            <consortium name="Lawrence Berkeley National Laboratory"/>
            <person name="Harder C.B."/>
            <person name="Miyauchi S."/>
            <person name="Viragh M."/>
            <person name="Kuo A."/>
            <person name="Thoen E."/>
            <person name="Andreopoulos B."/>
            <person name="Lu D."/>
            <person name="Skrede I."/>
            <person name="Drula E."/>
            <person name="Henrissat B."/>
            <person name="Morin E."/>
            <person name="Kohler A."/>
            <person name="Barry K."/>
            <person name="LaButti K."/>
            <person name="Morin E."/>
            <person name="Salamov A."/>
            <person name="Lipzen A."/>
            <person name="Mereny Z."/>
            <person name="Hegedus B."/>
            <person name="Baldrian P."/>
            <person name="Stursova M."/>
            <person name="Weitz H."/>
            <person name="Taylor A."/>
            <person name="Grigoriev I.V."/>
            <person name="Nagy L.G."/>
            <person name="Martin F."/>
            <person name="Kauserud H."/>
        </authorList>
    </citation>
    <scope>NUCLEOTIDE SEQUENCE</scope>
    <source>
        <strain evidence="3">9144</strain>
    </source>
</reference>
<dbReference type="PANTHER" id="PTHR23079:SF55">
    <property type="entry name" value="RNA-DIRECTED RNA POLYMERASE"/>
    <property type="match status" value="1"/>
</dbReference>
<feature type="domain" description="RDRP core" evidence="2">
    <location>
        <begin position="354"/>
        <end position="889"/>
    </location>
</feature>
<keyword evidence="1" id="KW-0696">RNA-directed RNA polymerase</keyword>
<organism evidence="3 4">
    <name type="scientific">Mycena pura</name>
    <dbReference type="NCBI Taxonomy" id="153505"/>
    <lineage>
        <taxon>Eukaryota</taxon>
        <taxon>Fungi</taxon>
        <taxon>Dikarya</taxon>
        <taxon>Basidiomycota</taxon>
        <taxon>Agaricomycotina</taxon>
        <taxon>Agaricomycetes</taxon>
        <taxon>Agaricomycetidae</taxon>
        <taxon>Agaricales</taxon>
        <taxon>Marasmiineae</taxon>
        <taxon>Mycenaceae</taxon>
        <taxon>Mycena</taxon>
    </lineage>
</organism>
<comment type="similarity">
    <text evidence="1">Belongs to the RdRP family.</text>
</comment>
<keyword evidence="1" id="KW-0548">Nucleotidyltransferase</keyword>
<name>A0AAD6VNR8_9AGAR</name>
<dbReference type="EMBL" id="JARJCW010000018">
    <property type="protein sequence ID" value="KAJ7215012.1"/>
    <property type="molecule type" value="Genomic_DNA"/>
</dbReference>
<keyword evidence="1" id="KW-0694">RNA-binding</keyword>
<comment type="caution">
    <text evidence="3">The sequence shown here is derived from an EMBL/GenBank/DDBJ whole genome shotgun (WGS) entry which is preliminary data.</text>
</comment>
<keyword evidence="1" id="KW-0808">Transferase</keyword>
<dbReference type="Pfam" id="PF05183">
    <property type="entry name" value="RdRP"/>
    <property type="match status" value="1"/>
</dbReference>
<dbReference type="GO" id="GO:0003968">
    <property type="term" value="F:RNA-directed RNA polymerase activity"/>
    <property type="evidence" value="ECO:0007669"/>
    <property type="project" value="UniProtKB-KW"/>
</dbReference>
<sequence>MEYNFNGYLDDIVQPTALLPREKRTREPPAFIVRPQLFSMGSMQGPIYRESFSTVVDHSIVNLNFGQQTLFFRISFNDVPSFCDDDDDDDNGPLQFPILQAICPIDDIESVQLVKYGKPGPLVGKLTVTLRRPPRFEADFRQMSDGRRGLGIRRATDLDWSPEAVNEYGSGAPGVTPRGFRVRTPMKLGLWLTYRFDFSCSNSGIERVVTSLSRLRALDRPGAEKINVNPEADAQNMPVTSTNMSTRDHPFVGTEADVQDIDALLAKDKYAFEARYLLVGLVSQGLVLPGEVADIIHRLWPLPKPTRTAALRALFRLQRRALVGSLAKDQIDRLSHMQPPRIPPARVAVRRVVVTPTRVLLFPEVIEWGNRVLRAWPKQMAAGRFLRVGFADEDEQLRTTKRTAEADDIDPNGGVFARIRNVLKYGVCVAGRHYVFLAAGESQLKDHSCWMVCEEGDFTADRVRQQMGDFSAEHVVAKYAARMGLCLSATCTVVELEADDVEFLPDVKHGAYTYTDGVGNCSQELATLCAKALNSDRTRPSAVQIRMGGIKGVLSVHPHLEKNQVCIRPSMEKFKSPLRGLGVMRVSGYAPAHLNRQAICVMEALGVNITALLRAYEHQIDRAKNIELDFQALDTSRHPARHLYRNAFIPVVKMVKAGFKDQLLLQNVLRCIKCQLLRDLKYKARVLVNDGAYLIGVADEYDVLEEGEIYCAITPNGPKSRRVITGQCTIFRSPCVHPGDARLVTAVDNPAFQNYPMTDVVVFSTKKAARNLPSMCWCSDSGCSPSGGDLDGDFYTVLYDKDLQITREHEPMDYTPVTPLPKPTVEIADICDFVVDYIKSDVLGVVSHFFAAVADHRGPDHEYCLDLAKLASDAVDFPKSGVPVNIPDQYVDAAASLH</sequence>
<evidence type="ECO:0000313" key="3">
    <source>
        <dbReference type="EMBL" id="KAJ7215012.1"/>
    </source>
</evidence>